<dbReference type="Proteomes" id="UP000828236">
    <property type="component" value="Unassembled WGS sequence"/>
</dbReference>
<name>A0A9D4P5B8_DERFA</name>
<dbReference type="EMBL" id="SDOV01000002">
    <property type="protein sequence ID" value="KAH7644263.1"/>
    <property type="molecule type" value="Genomic_DNA"/>
</dbReference>
<feature type="compositionally biased region" description="Acidic residues" evidence="1">
    <location>
        <begin position="193"/>
        <end position="203"/>
    </location>
</feature>
<evidence type="ECO:0000256" key="1">
    <source>
        <dbReference type="SAM" id="MobiDB-lite"/>
    </source>
</evidence>
<reference evidence="2" key="1">
    <citation type="submission" date="2020-06" db="EMBL/GenBank/DDBJ databases">
        <authorList>
            <person name="Ji K."/>
            <person name="Li J."/>
        </authorList>
    </citation>
    <scope>NUCLEOTIDE SEQUENCE</scope>
    <source>
        <strain evidence="2">JKM2019</strain>
        <tissue evidence="2">Whole body</tissue>
    </source>
</reference>
<proteinExistence type="predicted"/>
<comment type="caution">
    <text evidence="2">The sequence shown here is derived from an EMBL/GenBank/DDBJ whole genome shotgun (WGS) entry which is preliminary data.</text>
</comment>
<organism evidence="2">
    <name type="scientific">Dermatophagoides farinae</name>
    <name type="common">American house dust mite</name>
    <dbReference type="NCBI Taxonomy" id="6954"/>
    <lineage>
        <taxon>Eukaryota</taxon>
        <taxon>Metazoa</taxon>
        <taxon>Ecdysozoa</taxon>
        <taxon>Arthropoda</taxon>
        <taxon>Chelicerata</taxon>
        <taxon>Arachnida</taxon>
        <taxon>Acari</taxon>
        <taxon>Acariformes</taxon>
        <taxon>Sarcoptiformes</taxon>
        <taxon>Astigmata</taxon>
        <taxon>Psoroptidia</taxon>
        <taxon>Analgoidea</taxon>
        <taxon>Pyroglyphidae</taxon>
        <taxon>Dermatophagoidinae</taxon>
        <taxon>Dermatophagoides</taxon>
    </lineage>
</organism>
<accession>A0A9D4P5B8</accession>
<protein>
    <submittedName>
        <fullName evidence="2">Uncharacterized protein</fullName>
    </submittedName>
</protein>
<sequence>MYSHLYNFSHFGSIVDKIKKNKATNILLEDYIKFIEDLNSYVNQGKWSQFSVGHERWQSLSQFIENQIPTSGQIHDRLLESYSLSKILTNKIILRKTAGVLGEEHPLVVAMKRLKSGSTEEECTDHKKKFKSDSAMREHLKSFHPEVYVGSAAHDEPGPSDIGLPVLDIPEIMDTEDTEIPSSVMEADFSCIEEDSSEDDDQPEIQQIILSSDEEEEDFEETTAPEASSFFEEHHKMPGKWNQNL</sequence>
<evidence type="ECO:0000313" key="2">
    <source>
        <dbReference type="EMBL" id="KAH7644263.1"/>
    </source>
</evidence>
<feature type="region of interest" description="Disordered" evidence="1">
    <location>
        <begin position="193"/>
        <end position="245"/>
    </location>
</feature>
<dbReference type="AlphaFoldDB" id="A0A9D4P5B8"/>
<feature type="compositionally biased region" description="Acidic residues" evidence="1">
    <location>
        <begin position="212"/>
        <end position="223"/>
    </location>
</feature>
<reference evidence="2" key="2">
    <citation type="journal article" date="2021" name="World Allergy Organ. J.">
        <title>Chromosome-level assembly of Dermatophagoides farinae genome and transcriptome reveals two novel allergens Der f 37 and Der f 39.</title>
        <authorList>
            <person name="Chen J."/>
            <person name="Cai Z."/>
            <person name="Fan D."/>
            <person name="Hu J."/>
            <person name="Hou Y."/>
            <person name="He Y."/>
            <person name="Zhang Z."/>
            <person name="Zhao Z."/>
            <person name="Gao P."/>
            <person name="Hu W."/>
            <person name="Sun J."/>
            <person name="Li J."/>
            <person name="Ji K."/>
        </authorList>
    </citation>
    <scope>NUCLEOTIDE SEQUENCE</scope>
    <source>
        <strain evidence="2">JKM2019</strain>
    </source>
</reference>
<gene>
    <name evidence="2" type="ORF">HUG17_6625</name>
</gene>